<dbReference type="Gramene" id="CDY08985">
    <property type="protein sequence ID" value="CDY08985"/>
    <property type="gene ID" value="GSBRNA2T00001070001"/>
</dbReference>
<evidence type="ECO:0000313" key="1">
    <source>
        <dbReference type="EMBL" id="CAF2076635.1"/>
    </source>
</evidence>
<reference evidence="2" key="2">
    <citation type="submission" date="2014-06" db="EMBL/GenBank/DDBJ databases">
        <authorList>
            <person name="Genoscope - CEA"/>
        </authorList>
    </citation>
    <scope>NUCLEOTIDE SEQUENCE</scope>
</reference>
<dbReference type="Proteomes" id="UP001295469">
    <property type="component" value="Chromosome C01"/>
</dbReference>
<accession>A0A078F381</accession>
<dbReference type="EMBL" id="HG994365">
    <property type="protein sequence ID" value="CAF2076635.1"/>
    <property type="molecule type" value="Genomic_DNA"/>
</dbReference>
<evidence type="ECO:0000313" key="3">
    <source>
        <dbReference type="Proteomes" id="UP000028999"/>
    </source>
</evidence>
<dbReference type="AlphaFoldDB" id="A0A078F381"/>
<protein>
    <submittedName>
        <fullName evidence="1">(rape) hypothetical protein</fullName>
    </submittedName>
    <submittedName>
        <fullName evidence="2">BnaC01g31060D protein</fullName>
    </submittedName>
</protein>
<dbReference type="PaxDb" id="3708-A0A078F381"/>
<reference evidence="2 3" key="1">
    <citation type="journal article" date="2014" name="Science">
        <title>Plant genetics. Early allopolyploid evolution in the post-Neolithic Brassica napus oilseed genome.</title>
        <authorList>
            <person name="Chalhoub B."/>
            <person name="Denoeud F."/>
            <person name="Liu S."/>
            <person name="Parkin I.A."/>
            <person name="Tang H."/>
            <person name="Wang X."/>
            <person name="Chiquet J."/>
            <person name="Belcram H."/>
            <person name="Tong C."/>
            <person name="Samans B."/>
            <person name="Correa M."/>
            <person name="Da Silva C."/>
            <person name="Just J."/>
            <person name="Falentin C."/>
            <person name="Koh C.S."/>
            <person name="Le Clainche I."/>
            <person name="Bernard M."/>
            <person name="Bento P."/>
            <person name="Noel B."/>
            <person name="Labadie K."/>
            <person name="Alberti A."/>
            <person name="Charles M."/>
            <person name="Arnaud D."/>
            <person name="Guo H."/>
            <person name="Daviaud C."/>
            <person name="Alamery S."/>
            <person name="Jabbari K."/>
            <person name="Zhao M."/>
            <person name="Edger P.P."/>
            <person name="Chelaifa H."/>
            <person name="Tack D."/>
            <person name="Lassalle G."/>
            <person name="Mestiri I."/>
            <person name="Schnel N."/>
            <person name="Le Paslier M.C."/>
            <person name="Fan G."/>
            <person name="Renault V."/>
            <person name="Bayer P.E."/>
            <person name="Golicz A.A."/>
            <person name="Manoli S."/>
            <person name="Lee T.H."/>
            <person name="Thi V.H."/>
            <person name="Chalabi S."/>
            <person name="Hu Q."/>
            <person name="Fan C."/>
            <person name="Tollenaere R."/>
            <person name="Lu Y."/>
            <person name="Battail C."/>
            <person name="Shen J."/>
            <person name="Sidebottom C.H."/>
            <person name="Wang X."/>
            <person name="Canaguier A."/>
            <person name="Chauveau A."/>
            <person name="Berard A."/>
            <person name="Deniot G."/>
            <person name="Guan M."/>
            <person name="Liu Z."/>
            <person name="Sun F."/>
            <person name="Lim Y.P."/>
            <person name="Lyons E."/>
            <person name="Town C.D."/>
            <person name="Bancroft I."/>
            <person name="Wang X."/>
            <person name="Meng J."/>
            <person name="Ma J."/>
            <person name="Pires J.C."/>
            <person name="King G.J."/>
            <person name="Brunel D."/>
            <person name="Delourme R."/>
            <person name="Renard M."/>
            <person name="Aury J.M."/>
            <person name="Adams K.L."/>
            <person name="Batley J."/>
            <person name="Snowdon R.J."/>
            <person name="Tost J."/>
            <person name="Edwards D."/>
            <person name="Zhou Y."/>
            <person name="Hua W."/>
            <person name="Sharpe A.G."/>
            <person name="Paterson A.H."/>
            <person name="Guan C."/>
            <person name="Wincker P."/>
        </authorList>
    </citation>
    <scope>NUCLEOTIDE SEQUENCE [LARGE SCALE GENOMIC DNA]</scope>
    <source>
        <strain evidence="3">cv. Darmor-bzh</strain>
    </source>
</reference>
<organism evidence="2 3">
    <name type="scientific">Brassica napus</name>
    <name type="common">Rape</name>
    <dbReference type="NCBI Taxonomy" id="3708"/>
    <lineage>
        <taxon>Eukaryota</taxon>
        <taxon>Viridiplantae</taxon>
        <taxon>Streptophyta</taxon>
        <taxon>Embryophyta</taxon>
        <taxon>Tracheophyta</taxon>
        <taxon>Spermatophyta</taxon>
        <taxon>Magnoliopsida</taxon>
        <taxon>eudicotyledons</taxon>
        <taxon>Gunneridae</taxon>
        <taxon>Pentapetalae</taxon>
        <taxon>rosids</taxon>
        <taxon>malvids</taxon>
        <taxon>Brassicales</taxon>
        <taxon>Brassicaceae</taxon>
        <taxon>Brassiceae</taxon>
        <taxon>Brassica</taxon>
    </lineage>
</organism>
<proteinExistence type="predicted"/>
<dbReference type="Proteomes" id="UP000028999">
    <property type="component" value="Unassembled WGS sequence"/>
</dbReference>
<sequence length="96" mass="11089">MQMDEMCLVMCGVWVCGSDGKLEFMVDKKKMARMVSVEEGISIKELERRVLVEFRAGELEYGVALSYWPPDSLELETRIKTPPCIANKRWVVEILF</sequence>
<name>A0A078F381_BRANA</name>
<reference evidence="1" key="3">
    <citation type="submission" date="2021-01" db="EMBL/GenBank/DDBJ databases">
        <authorList>
            <consortium name="Genoscope - CEA"/>
            <person name="William W."/>
        </authorList>
    </citation>
    <scope>NUCLEOTIDE SEQUENCE</scope>
</reference>
<keyword evidence="3" id="KW-1185">Reference proteome</keyword>
<dbReference type="EMBL" id="LK031991">
    <property type="protein sequence ID" value="CDY08985.1"/>
    <property type="molecule type" value="Genomic_DNA"/>
</dbReference>
<gene>
    <name evidence="2" type="primary">BnaC01g31060D</name>
    <name evidence="1" type="ORF">DARMORV10_C01P40720.1</name>
    <name evidence="2" type="ORF">GSBRNA2T00001070001</name>
</gene>
<evidence type="ECO:0000313" key="2">
    <source>
        <dbReference type="EMBL" id="CDY08985.1"/>
    </source>
</evidence>